<name>A0AAW2W0N7_SESRA</name>
<organism evidence="1">
    <name type="scientific">Sesamum radiatum</name>
    <name type="common">Black benniseed</name>
    <dbReference type="NCBI Taxonomy" id="300843"/>
    <lineage>
        <taxon>Eukaryota</taxon>
        <taxon>Viridiplantae</taxon>
        <taxon>Streptophyta</taxon>
        <taxon>Embryophyta</taxon>
        <taxon>Tracheophyta</taxon>
        <taxon>Spermatophyta</taxon>
        <taxon>Magnoliopsida</taxon>
        <taxon>eudicotyledons</taxon>
        <taxon>Gunneridae</taxon>
        <taxon>Pentapetalae</taxon>
        <taxon>asterids</taxon>
        <taxon>lamiids</taxon>
        <taxon>Lamiales</taxon>
        <taxon>Pedaliaceae</taxon>
        <taxon>Sesamum</taxon>
    </lineage>
</organism>
<accession>A0AAW2W0N7</accession>
<dbReference type="EMBL" id="JACGWJ010000002">
    <property type="protein sequence ID" value="KAL0435402.1"/>
    <property type="molecule type" value="Genomic_DNA"/>
</dbReference>
<reference evidence="1" key="2">
    <citation type="journal article" date="2024" name="Plant">
        <title>Genomic evolution and insights into agronomic trait innovations of Sesamum species.</title>
        <authorList>
            <person name="Miao H."/>
            <person name="Wang L."/>
            <person name="Qu L."/>
            <person name="Liu H."/>
            <person name="Sun Y."/>
            <person name="Le M."/>
            <person name="Wang Q."/>
            <person name="Wei S."/>
            <person name="Zheng Y."/>
            <person name="Lin W."/>
            <person name="Duan Y."/>
            <person name="Cao H."/>
            <person name="Xiong S."/>
            <person name="Wang X."/>
            <person name="Wei L."/>
            <person name="Li C."/>
            <person name="Ma Q."/>
            <person name="Ju M."/>
            <person name="Zhao R."/>
            <person name="Li G."/>
            <person name="Mu C."/>
            <person name="Tian Q."/>
            <person name="Mei H."/>
            <person name="Zhang T."/>
            <person name="Gao T."/>
            <person name="Zhang H."/>
        </authorList>
    </citation>
    <scope>NUCLEOTIDE SEQUENCE</scope>
    <source>
        <strain evidence="1">G02</strain>
    </source>
</reference>
<gene>
    <name evidence="1" type="ORF">Sradi_0248100</name>
</gene>
<proteinExistence type="predicted"/>
<sequence>MSSYSLIFGKPCNLSIELEHRDFWAIKQLNMTMDEAGCQRKLQLQELEEIRNDAYENSRIYKDETKNFHDHAISRKVFIVGQKCYFSTPNSNLSRVNGHRLKPFYEDFQAPATEKIQLMEPTIT</sequence>
<dbReference type="AlphaFoldDB" id="A0AAW2W0N7"/>
<reference evidence="1" key="1">
    <citation type="submission" date="2020-06" db="EMBL/GenBank/DDBJ databases">
        <authorList>
            <person name="Li T."/>
            <person name="Hu X."/>
            <person name="Zhang T."/>
            <person name="Song X."/>
            <person name="Zhang H."/>
            <person name="Dai N."/>
            <person name="Sheng W."/>
            <person name="Hou X."/>
            <person name="Wei L."/>
        </authorList>
    </citation>
    <scope>NUCLEOTIDE SEQUENCE</scope>
    <source>
        <strain evidence="1">G02</strain>
        <tissue evidence="1">Leaf</tissue>
    </source>
</reference>
<comment type="caution">
    <text evidence="1">The sequence shown here is derived from an EMBL/GenBank/DDBJ whole genome shotgun (WGS) entry which is preliminary data.</text>
</comment>
<evidence type="ECO:0000313" key="1">
    <source>
        <dbReference type="EMBL" id="KAL0435402.1"/>
    </source>
</evidence>
<protein>
    <submittedName>
        <fullName evidence="1">Uncharacterized protein</fullName>
    </submittedName>
</protein>